<dbReference type="Gene3D" id="3.30.450.20">
    <property type="entry name" value="PAS domain"/>
    <property type="match status" value="2"/>
</dbReference>
<dbReference type="SUPFAM" id="SSF52172">
    <property type="entry name" value="CheY-like"/>
    <property type="match status" value="1"/>
</dbReference>
<dbReference type="SUPFAM" id="SSF55874">
    <property type="entry name" value="ATPase domain of HSP90 chaperone/DNA topoisomerase II/histidine kinase"/>
    <property type="match status" value="1"/>
</dbReference>
<dbReference type="Pfam" id="PF02518">
    <property type="entry name" value="HATPase_c"/>
    <property type="match status" value="1"/>
</dbReference>
<evidence type="ECO:0000259" key="12">
    <source>
        <dbReference type="PROSITE" id="PS50110"/>
    </source>
</evidence>
<dbReference type="InterPro" id="IPR035965">
    <property type="entry name" value="PAS-like_dom_sf"/>
</dbReference>
<feature type="domain" description="Response regulatory" evidence="12">
    <location>
        <begin position="7"/>
        <end position="124"/>
    </location>
</feature>
<dbReference type="PROSITE" id="PS50109">
    <property type="entry name" value="HIS_KIN"/>
    <property type="match status" value="1"/>
</dbReference>
<keyword evidence="6" id="KW-0418">Kinase</keyword>
<evidence type="ECO:0000313" key="14">
    <source>
        <dbReference type="EMBL" id="NER27636.1"/>
    </source>
</evidence>
<dbReference type="InterPro" id="IPR003594">
    <property type="entry name" value="HATPase_dom"/>
</dbReference>
<dbReference type="InterPro" id="IPR003661">
    <property type="entry name" value="HisK_dim/P_dom"/>
</dbReference>
<dbReference type="PANTHER" id="PTHR43711:SF26">
    <property type="entry name" value="SENSOR HISTIDINE KINASE RCSC"/>
    <property type="match status" value="1"/>
</dbReference>
<evidence type="ECO:0000256" key="6">
    <source>
        <dbReference type="ARBA" id="ARBA00022777"/>
    </source>
</evidence>
<dbReference type="InterPro" id="IPR011006">
    <property type="entry name" value="CheY-like_superfamily"/>
</dbReference>
<keyword evidence="3 9" id="KW-0597">Phosphoprotein</keyword>
<dbReference type="InterPro" id="IPR000014">
    <property type="entry name" value="PAS"/>
</dbReference>
<dbReference type="SUPFAM" id="SSF55785">
    <property type="entry name" value="PYP-like sensor domain (PAS domain)"/>
    <property type="match status" value="1"/>
</dbReference>
<keyword evidence="7" id="KW-0067">ATP-binding</keyword>
<dbReference type="Gene3D" id="3.30.565.10">
    <property type="entry name" value="Histidine kinase-like ATPase, C-terminal domain"/>
    <property type="match status" value="1"/>
</dbReference>
<comment type="catalytic activity">
    <reaction evidence="1">
        <text>ATP + protein L-histidine = ADP + protein N-phospho-L-histidine.</text>
        <dbReference type="EC" id="2.7.13.3"/>
    </reaction>
</comment>
<protein>
    <recommendedName>
        <fullName evidence="2">histidine kinase</fullName>
        <ecNumber evidence="2">2.7.13.3</ecNumber>
    </recommendedName>
</protein>
<dbReference type="CDD" id="cd00130">
    <property type="entry name" value="PAS"/>
    <property type="match status" value="1"/>
</dbReference>
<dbReference type="Gene3D" id="1.10.287.130">
    <property type="match status" value="1"/>
</dbReference>
<dbReference type="PROSITE" id="PS50112">
    <property type="entry name" value="PAS"/>
    <property type="match status" value="1"/>
</dbReference>
<dbReference type="CDD" id="cd00082">
    <property type="entry name" value="HisKA"/>
    <property type="match status" value="1"/>
</dbReference>
<keyword evidence="4" id="KW-0808">Transferase</keyword>
<evidence type="ECO:0000256" key="7">
    <source>
        <dbReference type="ARBA" id="ARBA00022840"/>
    </source>
</evidence>
<dbReference type="InterPro" id="IPR001789">
    <property type="entry name" value="Sig_transdc_resp-reg_receiver"/>
</dbReference>
<dbReference type="InterPro" id="IPR050736">
    <property type="entry name" value="Sensor_HK_Regulatory"/>
</dbReference>
<dbReference type="NCBIfam" id="TIGR00229">
    <property type="entry name" value="sensory_box"/>
    <property type="match status" value="1"/>
</dbReference>
<dbReference type="Gene3D" id="3.40.50.2300">
    <property type="match status" value="1"/>
</dbReference>
<dbReference type="EC" id="2.7.13.3" evidence="2"/>
<dbReference type="GO" id="GO:0000155">
    <property type="term" value="F:phosphorelay sensor kinase activity"/>
    <property type="evidence" value="ECO:0007669"/>
    <property type="project" value="InterPro"/>
</dbReference>
<dbReference type="InterPro" id="IPR004358">
    <property type="entry name" value="Sig_transdc_His_kin-like_C"/>
</dbReference>
<evidence type="ECO:0000256" key="3">
    <source>
        <dbReference type="ARBA" id="ARBA00022553"/>
    </source>
</evidence>
<reference evidence="14" key="1">
    <citation type="submission" date="2019-11" db="EMBL/GenBank/DDBJ databases">
        <title>Genomic insights into an expanded diversity of filamentous marine cyanobacteria reveals the extraordinary biosynthetic potential of Moorea and Okeania.</title>
        <authorList>
            <person name="Ferreira Leao T."/>
            <person name="Wang M."/>
            <person name="Moss N."/>
            <person name="Da Silva R."/>
            <person name="Sanders J."/>
            <person name="Nurk S."/>
            <person name="Gurevich A."/>
            <person name="Humphrey G."/>
            <person name="Reher R."/>
            <person name="Zhu Q."/>
            <person name="Belda-Ferre P."/>
            <person name="Glukhov E."/>
            <person name="Rex R."/>
            <person name="Dorrestein P.C."/>
            <person name="Knight R."/>
            <person name="Pevzner P."/>
            <person name="Gerwick W.H."/>
            <person name="Gerwick L."/>
        </authorList>
    </citation>
    <scope>NUCLEOTIDE SEQUENCE</scope>
    <source>
        <strain evidence="14">SIO1C4</strain>
    </source>
</reference>
<evidence type="ECO:0000256" key="2">
    <source>
        <dbReference type="ARBA" id="ARBA00012438"/>
    </source>
</evidence>
<dbReference type="InterPro" id="IPR005467">
    <property type="entry name" value="His_kinase_dom"/>
</dbReference>
<evidence type="ECO:0000256" key="8">
    <source>
        <dbReference type="ARBA" id="ARBA00023012"/>
    </source>
</evidence>
<feature type="domain" description="Histidine kinase" evidence="11">
    <location>
        <begin position="299"/>
        <end position="519"/>
    </location>
</feature>
<evidence type="ECO:0000256" key="4">
    <source>
        <dbReference type="ARBA" id="ARBA00022679"/>
    </source>
</evidence>
<dbReference type="PROSITE" id="PS50110">
    <property type="entry name" value="RESPONSE_REGULATORY"/>
    <property type="match status" value="1"/>
</dbReference>
<dbReference type="EMBL" id="JAAHFQ010000118">
    <property type="protein sequence ID" value="NER27636.1"/>
    <property type="molecule type" value="Genomic_DNA"/>
</dbReference>
<comment type="caution">
    <text evidence="14">The sequence shown here is derived from an EMBL/GenBank/DDBJ whole genome shotgun (WGS) entry which is preliminary data.</text>
</comment>
<dbReference type="CDD" id="cd00075">
    <property type="entry name" value="HATPase"/>
    <property type="match status" value="1"/>
</dbReference>
<evidence type="ECO:0000256" key="5">
    <source>
        <dbReference type="ARBA" id="ARBA00022741"/>
    </source>
</evidence>
<dbReference type="Pfam" id="PF00512">
    <property type="entry name" value="HisKA"/>
    <property type="match status" value="1"/>
</dbReference>
<proteinExistence type="predicted"/>
<dbReference type="InterPro" id="IPR036097">
    <property type="entry name" value="HisK_dim/P_sf"/>
</dbReference>
<organism evidence="14">
    <name type="scientific">Symploca sp. SIO1C4</name>
    <dbReference type="NCBI Taxonomy" id="2607765"/>
    <lineage>
        <taxon>Bacteria</taxon>
        <taxon>Bacillati</taxon>
        <taxon>Cyanobacteriota</taxon>
        <taxon>Cyanophyceae</taxon>
        <taxon>Coleofasciculales</taxon>
        <taxon>Coleofasciculaceae</taxon>
        <taxon>Symploca</taxon>
    </lineage>
</organism>
<dbReference type="SMART" id="SM00387">
    <property type="entry name" value="HATPase_c"/>
    <property type="match status" value="1"/>
</dbReference>
<dbReference type="PRINTS" id="PR00344">
    <property type="entry name" value="BCTRLSENSOR"/>
</dbReference>
<evidence type="ECO:0000256" key="1">
    <source>
        <dbReference type="ARBA" id="ARBA00000085"/>
    </source>
</evidence>
<dbReference type="SMART" id="SM00448">
    <property type="entry name" value="REC"/>
    <property type="match status" value="1"/>
</dbReference>
<accession>A0A6B3N1S6</accession>
<dbReference type="Pfam" id="PF13188">
    <property type="entry name" value="PAS_8"/>
    <property type="match status" value="1"/>
</dbReference>
<evidence type="ECO:0000256" key="9">
    <source>
        <dbReference type="PROSITE-ProRule" id="PRU00169"/>
    </source>
</evidence>
<keyword evidence="5" id="KW-0547">Nucleotide-binding</keyword>
<dbReference type="PANTHER" id="PTHR43711">
    <property type="entry name" value="TWO-COMPONENT HISTIDINE KINASE"/>
    <property type="match status" value="1"/>
</dbReference>
<dbReference type="GO" id="GO:0005524">
    <property type="term" value="F:ATP binding"/>
    <property type="evidence" value="ECO:0007669"/>
    <property type="project" value="UniProtKB-KW"/>
</dbReference>
<dbReference type="SMART" id="SM00091">
    <property type="entry name" value="PAS"/>
    <property type="match status" value="1"/>
</dbReference>
<dbReference type="SUPFAM" id="SSF47384">
    <property type="entry name" value="Homodimeric domain of signal transducing histidine kinase"/>
    <property type="match status" value="1"/>
</dbReference>
<dbReference type="InterPro" id="IPR036890">
    <property type="entry name" value="HATPase_C_sf"/>
</dbReference>
<evidence type="ECO:0000259" key="11">
    <source>
        <dbReference type="PROSITE" id="PS50109"/>
    </source>
</evidence>
<evidence type="ECO:0000256" key="10">
    <source>
        <dbReference type="SAM" id="Coils"/>
    </source>
</evidence>
<feature type="domain" description="PAS" evidence="13">
    <location>
        <begin position="144"/>
        <end position="186"/>
    </location>
</feature>
<dbReference type="Pfam" id="PF00072">
    <property type="entry name" value="Response_reg"/>
    <property type="match status" value="1"/>
</dbReference>
<feature type="modified residue" description="4-aspartylphosphate" evidence="9">
    <location>
        <position position="59"/>
    </location>
</feature>
<keyword evidence="8" id="KW-0902">Two-component regulatory system</keyword>
<evidence type="ECO:0000259" key="13">
    <source>
        <dbReference type="PROSITE" id="PS50112"/>
    </source>
</evidence>
<gene>
    <name evidence="14" type="ORF">F6J89_08370</name>
</gene>
<sequence>MSSQITNILLIEANKNHVFLLKALMTQAHKLPMSIEHVERLSEGIALLAQGEIDVVILDLSLPDSEGLDTFKQIYAHFPEVPIIILSEIADEEIAAVAVQSGAQDYLVKGQFNGDLLLKTIRYSIERHSLHLSLKQQAKFLQVREQQLHRLIAKNTDGMLIVNDEGLIVFANPAAESLFGCKAGELQEVPLGYPLVVGESTEIEIVYKFRETITVEMRVAEVEWDSQIAYLASLRDISLRKQVEVALKQMNHVLETRVSERTAQLEQANQDLQKMQVRLSQALTQEQELSTFKSRIISRISHEYRTPLTTIALSAEMLSEYRHQWDDSRQLKHFGQIQSMIQRLTALVDDALMINQAESGELELKLEPINLVGFCRELISELQGQIRTPHQLLFSSRNVNSEASIIGKFDAKLLRQIISNLLSNAIKYSPQGGTVQFRLICEVDTAIFQVQDEGIGIPPQDQEKLFEAFYRGSNINEIGGTGLGLAITKKCVEVHNGQIEVESALGVGTTVLVKFPLEGELAVANNTKSSL</sequence>
<dbReference type="FunFam" id="3.30.565.10:FF:000037">
    <property type="entry name" value="Hybrid sensor histidine kinase/response regulator"/>
    <property type="match status" value="1"/>
</dbReference>
<feature type="coiled-coil region" evidence="10">
    <location>
        <begin position="258"/>
        <end position="285"/>
    </location>
</feature>
<keyword evidence="10" id="KW-0175">Coiled coil</keyword>
<dbReference type="SMART" id="SM00388">
    <property type="entry name" value="HisKA"/>
    <property type="match status" value="1"/>
</dbReference>
<name>A0A6B3N1S6_9CYAN</name>
<dbReference type="AlphaFoldDB" id="A0A6B3N1S6"/>